<reference evidence="3" key="4">
    <citation type="submission" date="2025-05" db="UniProtKB">
        <authorList>
            <consortium name="EnsemblFungi"/>
        </authorList>
    </citation>
    <scope>IDENTIFICATION</scope>
    <source>
        <strain evidence="3">isolate 1-1 / race 1 (BBBD)</strain>
    </source>
</reference>
<accession>A0A180G430</accession>
<gene>
    <name evidence="2" type="ORF">PTTG_29446</name>
</gene>
<dbReference type="OrthoDB" id="10572386at2759"/>
<feature type="compositionally biased region" description="Low complexity" evidence="1">
    <location>
        <begin position="70"/>
        <end position="97"/>
    </location>
</feature>
<protein>
    <submittedName>
        <fullName evidence="2 3">Uncharacterized protein</fullName>
    </submittedName>
</protein>
<dbReference type="AlphaFoldDB" id="A0A180G430"/>
<reference evidence="3 4" key="3">
    <citation type="journal article" date="2017" name="G3 (Bethesda)">
        <title>Comparative analysis highlights variable genome content of wheat rusts and divergence of the mating loci.</title>
        <authorList>
            <person name="Cuomo C.A."/>
            <person name="Bakkeren G."/>
            <person name="Khalil H.B."/>
            <person name="Panwar V."/>
            <person name="Joly D."/>
            <person name="Linning R."/>
            <person name="Sakthikumar S."/>
            <person name="Song X."/>
            <person name="Adiconis X."/>
            <person name="Fan L."/>
            <person name="Goldberg J.M."/>
            <person name="Levin J.Z."/>
            <person name="Young S."/>
            <person name="Zeng Q."/>
            <person name="Anikster Y."/>
            <person name="Bruce M."/>
            <person name="Wang M."/>
            <person name="Yin C."/>
            <person name="McCallum B."/>
            <person name="Szabo L.J."/>
            <person name="Hulbert S."/>
            <person name="Chen X."/>
            <person name="Fellers J.P."/>
        </authorList>
    </citation>
    <scope>NUCLEOTIDE SEQUENCE</scope>
    <source>
        <strain evidence="3">isolate 1-1 / race 1 (BBBD)</strain>
        <strain evidence="4">Isolate 1-1 / race 1 (BBBD)</strain>
    </source>
</reference>
<evidence type="ECO:0000256" key="1">
    <source>
        <dbReference type="SAM" id="MobiDB-lite"/>
    </source>
</evidence>
<organism evidence="2">
    <name type="scientific">Puccinia triticina (isolate 1-1 / race 1 (BBBD))</name>
    <name type="common">Brown leaf rust fungus</name>
    <dbReference type="NCBI Taxonomy" id="630390"/>
    <lineage>
        <taxon>Eukaryota</taxon>
        <taxon>Fungi</taxon>
        <taxon>Dikarya</taxon>
        <taxon>Basidiomycota</taxon>
        <taxon>Pucciniomycotina</taxon>
        <taxon>Pucciniomycetes</taxon>
        <taxon>Pucciniales</taxon>
        <taxon>Pucciniaceae</taxon>
        <taxon>Puccinia</taxon>
    </lineage>
</organism>
<reference evidence="2" key="1">
    <citation type="submission" date="2009-11" db="EMBL/GenBank/DDBJ databases">
        <authorList>
            <consortium name="The Broad Institute Genome Sequencing Platform"/>
            <person name="Ward D."/>
            <person name="Feldgarden M."/>
            <person name="Earl A."/>
            <person name="Young S.K."/>
            <person name="Zeng Q."/>
            <person name="Koehrsen M."/>
            <person name="Alvarado L."/>
            <person name="Berlin A."/>
            <person name="Bochicchio J."/>
            <person name="Borenstein D."/>
            <person name="Chapman S.B."/>
            <person name="Chen Z."/>
            <person name="Engels R."/>
            <person name="Freedman E."/>
            <person name="Gellesch M."/>
            <person name="Goldberg J."/>
            <person name="Griggs A."/>
            <person name="Gujja S."/>
            <person name="Heilman E."/>
            <person name="Heiman D."/>
            <person name="Hepburn T."/>
            <person name="Howarth C."/>
            <person name="Jen D."/>
            <person name="Larson L."/>
            <person name="Lewis B."/>
            <person name="Mehta T."/>
            <person name="Park D."/>
            <person name="Pearson M."/>
            <person name="Roberts A."/>
            <person name="Saif S."/>
            <person name="Shea T."/>
            <person name="Shenoy N."/>
            <person name="Sisk P."/>
            <person name="Stolte C."/>
            <person name="Sykes S."/>
            <person name="Thomson T."/>
            <person name="Walk T."/>
            <person name="White J."/>
            <person name="Yandava C."/>
            <person name="Izard J."/>
            <person name="Baranova O.V."/>
            <person name="Blanton J.M."/>
            <person name="Tanner A.C."/>
            <person name="Dewhirst F.E."/>
            <person name="Haas B."/>
            <person name="Nusbaum C."/>
            <person name="Birren B."/>
        </authorList>
    </citation>
    <scope>NUCLEOTIDE SEQUENCE [LARGE SCALE GENOMIC DNA]</scope>
    <source>
        <strain evidence="2">1-1 BBBD Race 1</strain>
    </source>
</reference>
<reference evidence="2" key="2">
    <citation type="submission" date="2016-05" db="EMBL/GenBank/DDBJ databases">
        <title>Comparative analysis highlights variable genome content of wheat rusts and divergence of the mating loci.</title>
        <authorList>
            <person name="Cuomo C.A."/>
            <person name="Bakkeren G."/>
            <person name="Szabo L."/>
            <person name="Khalil H."/>
            <person name="Joly D."/>
            <person name="Goldberg J."/>
            <person name="Young S."/>
            <person name="Zeng Q."/>
            <person name="Fellers J."/>
        </authorList>
    </citation>
    <scope>NUCLEOTIDE SEQUENCE [LARGE SCALE GENOMIC DNA]</scope>
    <source>
        <strain evidence="2">1-1 BBBD Race 1</strain>
    </source>
</reference>
<feature type="region of interest" description="Disordered" evidence="1">
    <location>
        <begin position="1"/>
        <end position="145"/>
    </location>
</feature>
<evidence type="ECO:0000313" key="3">
    <source>
        <dbReference type="EnsemblFungi" id="PTTG_29446-t43_1-p1"/>
    </source>
</evidence>
<evidence type="ECO:0000313" key="2">
    <source>
        <dbReference type="EMBL" id="OAV87401.1"/>
    </source>
</evidence>
<evidence type="ECO:0000313" key="4">
    <source>
        <dbReference type="Proteomes" id="UP000005240"/>
    </source>
</evidence>
<keyword evidence="4" id="KW-1185">Reference proteome</keyword>
<name>A0A180G430_PUCT1</name>
<proteinExistence type="predicted"/>
<feature type="compositionally biased region" description="Acidic residues" evidence="1">
    <location>
        <begin position="53"/>
        <end position="66"/>
    </location>
</feature>
<dbReference type="VEuPathDB" id="FungiDB:PTTG_29446"/>
<feature type="compositionally biased region" description="Low complexity" evidence="1">
    <location>
        <begin position="1"/>
        <end position="11"/>
    </location>
</feature>
<dbReference type="EMBL" id="ADAS02000426">
    <property type="protein sequence ID" value="OAV87401.1"/>
    <property type="molecule type" value="Genomic_DNA"/>
</dbReference>
<dbReference type="EnsemblFungi" id="PTTG_29446-t43_1">
    <property type="protein sequence ID" value="PTTG_29446-t43_1-p1"/>
    <property type="gene ID" value="PTTG_29446"/>
</dbReference>
<sequence length="203" mass="22737">MARSRASASPRPSRPPSRQSNRIITPVKAHGNYIRPDNDSRQSLAKRTRDDTSESDNDENDKDEEAPATQSKTPSQSRRPPKKSAPSHSSSQVVSKQTKQKSKKKKQIVDVDSSEPDADISIMDMTQDSDNDNSKVKKLSKKSRGVAVDGFDDVNDYFESPKHEDGKPDGPKNLYTCKWCAKVYKKAENTRHNLKLHQDGNLT</sequence>
<dbReference type="Proteomes" id="UP000005240">
    <property type="component" value="Unassembled WGS sequence"/>
</dbReference>
<dbReference type="STRING" id="630390.A0A180G430"/>